<dbReference type="EMBL" id="LNCD01000065">
    <property type="protein sequence ID" value="KWV53375.1"/>
    <property type="molecule type" value="Genomic_DNA"/>
</dbReference>
<dbReference type="AlphaFoldDB" id="A0A125Q880"/>
<evidence type="ECO:0000256" key="1">
    <source>
        <dbReference type="SAM" id="Coils"/>
    </source>
</evidence>
<evidence type="ECO:0000313" key="3">
    <source>
        <dbReference type="Proteomes" id="UP000068164"/>
    </source>
</evidence>
<keyword evidence="1" id="KW-0175">Coiled coil</keyword>
<dbReference type="Proteomes" id="UP000068164">
    <property type="component" value="Unassembled WGS sequence"/>
</dbReference>
<reference evidence="2 3" key="1">
    <citation type="submission" date="2015-11" db="EMBL/GenBank/DDBJ databases">
        <title>Draft Genome Sequence of the Strain BR 10423 (Rhizobium sp.) isolated from nodules of Mimosa pudica.</title>
        <authorList>
            <person name="Barauna A.C."/>
            <person name="Zilli J.E."/>
            <person name="Simoes-Araujo J.L."/>
            <person name="Reis V.M."/>
            <person name="James E.K."/>
            <person name="Reis F.B.Jr."/>
            <person name="Rouws L.F."/>
            <person name="Passos S.R."/>
            <person name="Gois S.R."/>
        </authorList>
    </citation>
    <scope>NUCLEOTIDE SEQUENCE [LARGE SCALE GENOMIC DNA]</scope>
    <source>
        <strain evidence="2 3">BR10423</strain>
    </source>
</reference>
<evidence type="ECO:0000313" key="2">
    <source>
        <dbReference type="EMBL" id="KWV53375.1"/>
    </source>
</evidence>
<keyword evidence="3" id="KW-1185">Reference proteome</keyword>
<accession>A0A125Q880</accession>
<proteinExistence type="predicted"/>
<dbReference type="OrthoDB" id="9804735at2"/>
<dbReference type="RefSeq" id="WP_062370301.1">
    <property type="nucleotide sequence ID" value="NZ_LNCD01000065.1"/>
</dbReference>
<gene>
    <name evidence="2" type="ORF">AS026_00905</name>
</gene>
<feature type="coiled-coil region" evidence="1">
    <location>
        <begin position="163"/>
        <end position="220"/>
    </location>
</feature>
<protein>
    <submittedName>
        <fullName evidence="2">Uncharacterized protein</fullName>
    </submittedName>
</protein>
<organism evidence="2 3">
    <name type="scientific">Rhizobium altiplani</name>
    <dbReference type="NCBI Taxonomy" id="1864509"/>
    <lineage>
        <taxon>Bacteria</taxon>
        <taxon>Pseudomonadati</taxon>
        <taxon>Pseudomonadota</taxon>
        <taxon>Alphaproteobacteria</taxon>
        <taxon>Hyphomicrobiales</taxon>
        <taxon>Rhizobiaceae</taxon>
        <taxon>Rhizobium/Agrobacterium group</taxon>
        <taxon>Rhizobium</taxon>
    </lineage>
</organism>
<name>A0A125Q880_9HYPH</name>
<comment type="caution">
    <text evidence="2">The sequence shown here is derived from an EMBL/GenBank/DDBJ whole genome shotgun (WGS) entry which is preliminary data.</text>
</comment>
<sequence>MRKPFSFDTQLEAARALVEQLRLEAKVCVEFINEFARQAAAVDDERFLVENGRFQAFVANGASLTNLLAELVFVLDTLTVKISADLDGFRGLTAGEKFIGRFSRQRMWRRHSARVRAAPVVERLRDLLVKSEATAGVIAIYRTIAIDFHKLGEHGLIGIVEQRRRLVEKIDIARLRIRELNAKALTTQGRIGLYGSRAEWELMEQERRSLKAEADRVADEEHGMREESQRRERFINLFQVFVDALNSQVGQCNALRRKMLIDTEERLLIYQAQVDTDIPGSKVQISAELFPAIAGPIELFERNMLAPQELEQRKRAADAVFASKFEAFRQEPEKGFAVPIIDTTEISRRLRFRFLRPGFWPKKQ</sequence>